<dbReference type="PANTHER" id="PTHR46632">
    <property type="entry name" value="E3 UBIQUITIN-PROTEIN LIGASE SINA-LIKE 4"/>
    <property type="match status" value="1"/>
</dbReference>
<reference evidence="7 8" key="1">
    <citation type="submission" date="2020-02" db="EMBL/GenBank/DDBJ databases">
        <authorList>
            <person name="Ma Q."/>
            <person name="Huang Y."/>
            <person name="Song X."/>
            <person name="Pei D."/>
        </authorList>
    </citation>
    <scope>NUCLEOTIDE SEQUENCE [LARGE SCALE GENOMIC DNA]</scope>
    <source>
        <strain evidence="7">Sxm20200214</strain>
        <tissue evidence="7">Leaf</tissue>
    </source>
</reference>
<dbReference type="Proteomes" id="UP000886595">
    <property type="component" value="Unassembled WGS sequence"/>
</dbReference>
<evidence type="ECO:0000256" key="2">
    <source>
        <dbReference type="ARBA" id="ARBA00022771"/>
    </source>
</evidence>
<protein>
    <recommendedName>
        <fullName evidence="6">SIAH-type domain-containing protein</fullName>
    </recommendedName>
</protein>
<gene>
    <name evidence="7" type="ORF">Bca52824_083570</name>
</gene>
<dbReference type="EMBL" id="JAAMPC010000016">
    <property type="protein sequence ID" value="KAG2253434.1"/>
    <property type="molecule type" value="Genomic_DNA"/>
</dbReference>
<proteinExistence type="predicted"/>
<dbReference type="InterPro" id="IPR013083">
    <property type="entry name" value="Znf_RING/FYVE/PHD"/>
</dbReference>
<dbReference type="Gene3D" id="3.30.40.10">
    <property type="entry name" value="Zinc/RING finger domain, C3HC4 (zinc finger)"/>
    <property type="match status" value="1"/>
</dbReference>
<evidence type="ECO:0000256" key="5">
    <source>
        <dbReference type="PROSITE-ProRule" id="PRU00455"/>
    </source>
</evidence>
<dbReference type="GO" id="GO:0008270">
    <property type="term" value="F:zinc ion binding"/>
    <property type="evidence" value="ECO:0007669"/>
    <property type="project" value="UniProtKB-KW"/>
</dbReference>
<dbReference type="PROSITE" id="PS51081">
    <property type="entry name" value="ZF_SIAH"/>
    <property type="match status" value="1"/>
</dbReference>
<comment type="function">
    <text evidence="4">E3 ubiquitin-protein ligase that mediates ubiquitination and subsequent proteasomal degradation of target proteins. E3 ubiquitin ligases accept ubiquitin from an E2 ubiquitin-conjugating enzyme in the form of a thioester and then directly transfers the ubiquitin to targeted substrates. It probably triggers the ubiquitin-mediated degradation of different substrates.</text>
</comment>
<evidence type="ECO:0000256" key="1">
    <source>
        <dbReference type="ARBA" id="ARBA00022723"/>
    </source>
</evidence>
<evidence type="ECO:0000256" key="3">
    <source>
        <dbReference type="ARBA" id="ARBA00022833"/>
    </source>
</evidence>
<dbReference type="OrthoDB" id="648559at2759"/>
<comment type="caution">
    <text evidence="7">The sequence shown here is derived from an EMBL/GenBank/DDBJ whole genome shotgun (WGS) entry which is preliminary data.</text>
</comment>
<keyword evidence="2 5" id="KW-0863">Zinc-finger</keyword>
<dbReference type="Pfam" id="PF21361">
    <property type="entry name" value="Sina_ZnF"/>
    <property type="match status" value="1"/>
</dbReference>
<dbReference type="PANTHER" id="PTHR46632:SF11">
    <property type="entry name" value="E3 UBIQUITIN-PROTEIN LIGASE SINA-LIKE 1-RELATED"/>
    <property type="match status" value="1"/>
</dbReference>
<keyword evidence="8" id="KW-1185">Reference proteome</keyword>
<keyword evidence="3" id="KW-0862">Zinc</keyword>
<accession>A0A8X7PPR0</accession>
<dbReference type="SUPFAM" id="SSF49599">
    <property type="entry name" value="TRAF domain-like"/>
    <property type="match status" value="1"/>
</dbReference>
<dbReference type="InterPro" id="IPR013010">
    <property type="entry name" value="Znf_SIAH"/>
</dbReference>
<sequence length="95" mass="10862">MERDVEVIIVPCPNAKHGCTEKFSYGKEIAHEKECGFALCYCPTPNCKYTGVYKGPLQSLLCQPQGQGLVELFHVCPFQWRMAIHKREDFNPSRI</sequence>
<feature type="domain" description="SIAH-type" evidence="6">
    <location>
        <begin position="7"/>
        <end position="65"/>
    </location>
</feature>
<evidence type="ECO:0000313" key="7">
    <source>
        <dbReference type="EMBL" id="KAG2253434.1"/>
    </source>
</evidence>
<evidence type="ECO:0000259" key="6">
    <source>
        <dbReference type="PROSITE" id="PS51081"/>
    </source>
</evidence>
<name>A0A8X7PPR0_BRACI</name>
<evidence type="ECO:0000313" key="8">
    <source>
        <dbReference type="Proteomes" id="UP000886595"/>
    </source>
</evidence>
<organism evidence="7 8">
    <name type="scientific">Brassica carinata</name>
    <name type="common">Ethiopian mustard</name>
    <name type="synonym">Abyssinian cabbage</name>
    <dbReference type="NCBI Taxonomy" id="52824"/>
    <lineage>
        <taxon>Eukaryota</taxon>
        <taxon>Viridiplantae</taxon>
        <taxon>Streptophyta</taxon>
        <taxon>Embryophyta</taxon>
        <taxon>Tracheophyta</taxon>
        <taxon>Spermatophyta</taxon>
        <taxon>Magnoliopsida</taxon>
        <taxon>eudicotyledons</taxon>
        <taxon>Gunneridae</taxon>
        <taxon>Pentapetalae</taxon>
        <taxon>rosids</taxon>
        <taxon>malvids</taxon>
        <taxon>Brassicales</taxon>
        <taxon>Brassicaceae</taxon>
        <taxon>Brassiceae</taxon>
        <taxon>Brassica</taxon>
    </lineage>
</organism>
<dbReference type="AlphaFoldDB" id="A0A8X7PPR0"/>
<evidence type="ECO:0000256" key="4">
    <source>
        <dbReference type="ARBA" id="ARBA00024004"/>
    </source>
</evidence>
<keyword evidence="1" id="KW-0479">Metal-binding</keyword>
<dbReference type="InterPro" id="IPR044286">
    <property type="entry name" value="SINL_plant"/>
</dbReference>